<organism evidence="1 2">
    <name type="scientific">Candidatus Glassbacteria bacterium RIFCSPLOWO2_12_FULL_58_11</name>
    <dbReference type="NCBI Taxonomy" id="1817867"/>
    <lineage>
        <taxon>Bacteria</taxon>
        <taxon>Candidatus Glassiibacteriota</taxon>
    </lineage>
</organism>
<sequence length="410" mass="46836">MSHGGAVAFAAAFRSVGIDAWVSPDSDAHTLELGGRNTSGEECLPARVTLGNFLKITELPDFVPEKTAFFMPTADGPCRFGQYSTYIRKVLKDIGLGEVMVFSPTSRDGYEGMGEQVNELMRNALRGLLCADILRKMLHKTRPYEVKKGDTDEVHRRSLANVEKVLETRGMPTEKRMKELVRVMTAARDDYRKIPAKFTRKRPLIGVVGEIFCRLTPFTNDFLIRKIEQLGGECSLAHVVEWIWYTNQEQQKRLRQGGRRFSVAMLGAKIKNYIQQKDEHRLYEPFNEDFAGYEEPHIHQLFEFSDPYLPHQGALGEMTLSVGKTVYHYHQGCDGVVDISPFTCMNGIVTEAIYPRLSADYDSMPMRNFFFDGSQYDVDRDVGIFMELARTYRARKKVKRVYPFNFPSEA</sequence>
<accession>A0A1F5YUA4</accession>
<evidence type="ECO:0000313" key="2">
    <source>
        <dbReference type="Proteomes" id="UP000179129"/>
    </source>
</evidence>
<proteinExistence type="predicted"/>
<dbReference type="PANTHER" id="PTHR32329">
    <property type="entry name" value="BIFUNCTIONAL PROTEIN [INCLUDES 2-HYDROXYACYL-COA DEHYDRATASE (N-TER) AND ITS ACTIVATOR DOMAIN (C_TERM)-RELATED"/>
    <property type="match status" value="1"/>
</dbReference>
<dbReference type="EMBL" id="MFIX01000136">
    <property type="protein sequence ID" value="OGG03653.1"/>
    <property type="molecule type" value="Genomic_DNA"/>
</dbReference>
<gene>
    <name evidence="1" type="ORF">A3F83_12040</name>
</gene>
<protein>
    <recommendedName>
        <fullName evidence="3">DUF2229 domain-containing protein</fullName>
    </recommendedName>
</protein>
<dbReference type="AlphaFoldDB" id="A0A1F5YUA4"/>
<dbReference type="InterPro" id="IPR051805">
    <property type="entry name" value="Dehydratase_Activator_Redct"/>
</dbReference>
<evidence type="ECO:0008006" key="3">
    <source>
        <dbReference type="Google" id="ProtNLM"/>
    </source>
</evidence>
<dbReference type="STRING" id="1817867.A3F83_12040"/>
<name>A0A1F5YUA4_9BACT</name>
<evidence type="ECO:0000313" key="1">
    <source>
        <dbReference type="EMBL" id="OGG03653.1"/>
    </source>
</evidence>
<dbReference type="Proteomes" id="UP000179129">
    <property type="component" value="Unassembled WGS sequence"/>
</dbReference>
<comment type="caution">
    <text evidence="1">The sequence shown here is derived from an EMBL/GenBank/DDBJ whole genome shotgun (WGS) entry which is preliminary data.</text>
</comment>
<dbReference type="PANTHER" id="PTHR32329:SF2">
    <property type="entry name" value="BIFUNCTIONAL PROTEIN [INCLUDES 2-HYDROXYACYL-COA DEHYDRATASE (N-TER) AND ITS ACTIVATOR DOMAIN (C_TERM)"/>
    <property type="match status" value="1"/>
</dbReference>
<reference evidence="1 2" key="1">
    <citation type="journal article" date="2016" name="Nat. Commun.">
        <title>Thousands of microbial genomes shed light on interconnected biogeochemical processes in an aquifer system.</title>
        <authorList>
            <person name="Anantharaman K."/>
            <person name="Brown C.T."/>
            <person name="Hug L.A."/>
            <person name="Sharon I."/>
            <person name="Castelle C.J."/>
            <person name="Probst A.J."/>
            <person name="Thomas B.C."/>
            <person name="Singh A."/>
            <person name="Wilkins M.J."/>
            <person name="Karaoz U."/>
            <person name="Brodie E.L."/>
            <person name="Williams K.H."/>
            <person name="Hubbard S.S."/>
            <person name="Banfield J.F."/>
        </authorList>
    </citation>
    <scope>NUCLEOTIDE SEQUENCE [LARGE SCALE GENOMIC DNA]</scope>
</reference>